<gene>
    <name evidence="1" type="ORF">R1sor_015623</name>
</gene>
<sequence length="182" mass="20759">MTVERGSHPYPGRKCRGGVHILSLLDHSAAVKLWQVSQIMEGKQTPWTMIARTLILRDLVTGRQRAERGLWTVEEALLLGPKMDSNESSTLKQQLSPWYKVRERLRFNPDLSQLPATLTINQEVEHELERKSGGESLETHLVLTIDNQGRVLVVENLLARVLEWRKGPESKSERWTVLAMSS</sequence>
<organism evidence="1 2">
    <name type="scientific">Riccia sorocarpa</name>
    <dbReference type="NCBI Taxonomy" id="122646"/>
    <lineage>
        <taxon>Eukaryota</taxon>
        <taxon>Viridiplantae</taxon>
        <taxon>Streptophyta</taxon>
        <taxon>Embryophyta</taxon>
        <taxon>Marchantiophyta</taxon>
        <taxon>Marchantiopsida</taxon>
        <taxon>Marchantiidae</taxon>
        <taxon>Marchantiales</taxon>
        <taxon>Ricciaceae</taxon>
        <taxon>Riccia</taxon>
    </lineage>
</organism>
<proteinExistence type="predicted"/>
<dbReference type="Proteomes" id="UP001633002">
    <property type="component" value="Unassembled WGS sequence"/>
</dbReference>
<protein>
    <submittedName>
        <fullName evidence="1">Uncharacterized protein</fullName>
    </submittedName>
</protein>
<evidence type="ECO:0000313" key="2">
    <source>
        <dbReference type="Proteomes" id="UP001633002"/>
    </source>
</evidence>
<evidence type="ECO:0000313" key="1">
    <source>
        <dbReference type="EMBL" id="KAL3689314.1"/>
    </source>
</evidence>
<dbReference type="AlphaFoldDB" id="A0ABD3HIW4"/>
<comment type="caution">
    <text evidence="1">The sequence shown here is derived from an EMBL/GenBank/DDBJ whole genome shotgun (WGS) entry which is preliminary data.</text>
</comment>
<name>A0ABD3HIW4_9MARC</name>
<dbReference type="EMBL" id="JBJQOH010000004">
    <property type="protein sequence ID" value="KAL3689314.1"/>
    <property type="molecule type" value="Genomic_DNA"/>
</dbReference>
<reference evidence="1 2" key="1">
    <citation type="submission" date="2024-09" db="EMBL/GenBank/DDBJ databases">
        <title>Chromosome-scale assembly of Riccia sorocarpa.</title>
        <authorList>
            <person name="Paukszto L."/>
        </authorList>
    </citation>
    <scope>NUCLEOTIDE SEQUENCE [LARGE SCALE GENOMIC DNA]</scope>
    <source>
        <strain evidence="1">LP-2024</strain>
        <tissue evidence="1">Aerial parts of the thallus</tissue>
    </source>
</reference>
<accession>A0ABD3HIW4</accession>
<keyword evidence="2" id="KW-1185">Reference proteome</keyword>